<accession>A0ABY2BPU2</accession>
<dbReference type="RefSeq" id="WP_132189937.1">
    <property type="nucleotide sequence ID" value="NZ_SLWM01000003.1"/>
</dbReference>
<proteinExistence type="predicted"/>
<evidence type="ECO:0000313" key="2">
    <source>
        <dbReference type="EMBL" id="TCO27651.1"/>
    </source>
</evidence>
<keyword evidence="3" id="KW-1185">Reference proteome</keyword>
<dbReference type="Proteomes" id="UP000295818">
    <property type="component" value="Unassembled WGS sequence"/>
</dbReference>
<dbReference type="InterPro" id="IPR029050">
    <property type="entry name" value="Immunoprotect_excell_Ig-like"/>
</dbReference>
<sequence length="194" mass="21126">MKLYRTSTVLVGVLFVLLGGLTRLATPEKVYDSENREIVHGTIGETLKYRDSTITVHRMKVAKAYVYNDDKPVETNGAFVAVEYETVRGTQDVGSNDATLTTDDGTEYRPVAATIVNGADFAEPGFARSGSLVFEVNTADLDGLTLNFVTIQFWTVLTQDVSVDLGVPDEKVAQQLVDTAAPEYVIPKSVTRVA</sequence>
<keyword evidence="1" id="KW-0732">Signal</keyword>
<evidence type="ECO:0000313" key="3">
    <source>
        <dbReference type="Proteomes" id="UP000295818"/>
    </source>
</evidence>
<evidence type="ECO:0000256" key="1">
    <source>
        <dbReference type="ARBA" id="ARBA00022729"/>
    </source>
</evidence>
<gene>
    <name evidence="2" type="ORF">EV644_103353</name>
</gene>
<reference evidence="2 3" key="1">
    <citation type="journal article" date="2015" name="Stand. Genomic Sci.">
        <title>Genomic Encyclopedia of Bacterial and Archaeal Type Strains, Phase III: the genomes of soil and plant-associated and newly described type strains.</title>
        <authorList>
            <person name="Whitman W.B."/>
            <person name="Woyke T."/>
            <person name="Klenk H.P."/>
            <person name="Zhou Y."/>
            <person name="Lilburn T.G."/>
            <person name="Beck B.J."/>
            <person name="De Vos P."/>
            <person name="Vandamme P."/>
            <person name="Eisen J.A."/>
            <person name="Garrity G."/>
            <person name="Hugenholtz P."/>
            <person name="Kyrpides N.C."/>
        </authorList>
    </citation>
    <scope>NUCLEOTIDE SEQUENCE [LARGE SCALE GENOMIC DNA]</scope>
    <source>
        <strain evidence="2 3">VKM Ac-2538</strain>
    </source>
</reference>
<name>A0ABY2BPU2_9ACTN</name>
<dbReference type="EMBL" id="SLWM01000003">
    <property type="protein sequence ID" value="TCO27651.1"/>
    <property type="molecule type" value="Genomic_DNA"/>
</dbReference>
<organism evidence="2 3">
    <name type="scientific">Kribbella orskensis</name>
    <dbReference type="NCBI Taxonomy" id="2512216"/>
    <lineage>
        <taxon>Bacteria</taxon>
        <taxon>Bacillati</taxon>
        <taxon>Actinomycetota</taxon>
        <taxon>Actinomycetes</taxon>
        <taxon>Propionibacteriales</taxon>
        <taxon>Kribbellaceae</taxon>
        <taxon>Kribbella</taxon>
    </lineage>
</organism>
<comment type="caution">
    <text evidence="2">The sequence shown here is derived from an EMBL/GenBank/DDBJ whole genome shotgun (WGS) entry which is preliminary data.</text>
</comment>
<protein>
    <recommendedName>
        <fullName evidence="4">DUF4352 domain-containing protein</fullName>
    </recommendedName>
</protein>
<dbReference type="Gene3D" id="2.60.40.1240">
    <property type="match status" value="1"/>
</dbReference>
<evidence type="ECO:0008006" key="4">
    <source>
        <dbReference type="Google" id="ProtNLM"/>
    </source>
</evidence>